<dbReference type="AlphaFoldDB" id="A0A426U7I0"/>
<organism evidence="1 2">
    <name type="scientific">Candidatus Viridilinea halotolerans</name>
    <dbReference type="NCBI Taxonomy" id="2491704"/>
    <lineage>
        <taxon>Bacteria</taxon>
        <taxon>Bacillati</taxon>
        <taxon>Chloroflexota</taxon>
        <taxon>Chloroflexia</taxon>
        <taxon>Chloroflexales</taxon>
        <taxon>Chloroflexineae</taxon>
        <taxon>Oscillochloridaceae</taxon>
        <taxon>Candidatus Viridilinea</taxon>
    </lineage>
</organism>
<dbReference type="SUPFAM" id="SSF53383">
    <property type="entry name" value="PLP-dependent transferases"/>
    <property type="match status" value="1"/>
</dbReference>
<dbReference type="InterPro" id="IPR015424">
    <property type="entry name" value="PyrdxlP-dep_Trfase"/>
</dbReference>
<evidence type="ECO:0000313" key="2">
    <source>
        <dbReference type="Proteomes" id="UP000280307"/>
    </source>
</evidence>
<dbReference type="InterPro" id="IPR000653">
    <property type="entry name" value="DegT/StrS_aminotransferase"/>
</dbReference>
<dbReference type="Pfam" id="PF01041">
    <property type="entry name" value="DegT_DnrJ_EryC1"/>
    <property type="match status" value="1"/>
</dbReference>
<name>A0A426U7I0_9CHLR</name>
<sequence length="110" mass="12533">MQNIPIARTSLTEAEINSVLDPLRSAQMERAGAILAERRRLAARYDADLAWLRTPATHAVHMLSFYQQKYQVQPQAFPNAWAANECSISLPLFHGLLPEEQEYVIEAVRR</sequence>
<gene>
    <name evidence="1" type="ORF">EI684_03695</name>
</gene>
<proteinExistence type="predicted"/>
<protein>
    <submittedName>
        <fullName evidence="1">Uncharacterized protein</fullName>
    </submittedName>
</protein>
<dbReference type="Gene3D" id="3.90.1150.10">
    <property type="entry name" value="Aspartate Aminotransferase, domain 1"/>
    <property type="match status" value="1"/>
</dbReference>
<dbReference type="Proteomes" id="UP000280307">
    <property type="component" value="Unassembled WGS sequence"/>
</dbReference>
<comment type="caution">
    <text evidence="1">The sequence shown here is derived from an EMBL/GenBank/DDBJ whole genome shotgun (WGS) entry which is preliminary data.</text>
</comment>
<reference evidence="1 2" key="1">
    <citation type="submission" date="2018-12" db="EMBL/GenBank/DDBJ databases">
        <title>Genome Sequence of Candidatus Viridilinea halotolerans isolated from saline sulfide-rich spring.</title>
        <authorList>
            <person name="Grouzdev D.S."/>
            <person name="Burganskaya E.I."/>
            <person name="Krutkina M.S."/>
            <person name="Sukhacheva M.V."/>
            <person name="Gorlenko V.M."/>
        </authorList>
    </citation>
    <scope>NUCLEOTIDE SEQUENCE [LARGE SCALE GENOMIC DNA]</scope>
    <source>
        <strain evidence="1">Chok-6</strain>
    </source>
</reference>
<accession>A0A426U7I0</accession>
<dbReference type="InterPro" id="IPR015422">
    <property type="entry name" value="PyrdxlP-dep_Trfase_small"/>
</dbReference>
<evidence type="ECO:0000313" key="1">
    <source>
        <dbReference type="EMBL" id="RRR76008.1"/>
    </source>
</evidence>
<dbReference type="EMBL" id="RSAS01000145">
    <property type="protein sequence ID" value="RRR76008.1"/>
    <property type="molecule type" value="Genomic_DNA"/>
</dbReference>